<evidence type="ECO:0000313" key="3">
    <source>
        <dbReference type="EMBL" id="KAK3382123.1"/>
    </source>
</evidence>
<organism evidence="3 4">
    <name type="scientific">Lasiosphaeria ovina</name>
    <dbReference type="NCBI Taxonomy" id="92902"/>
    <lineage>
        <taxon>Eukaryota</taxon>
        <taxon>Fungi</taxon>
        <taxon>Dikarya</taxon>
        <taxon>Ascomycota</taxon>
        <taxon>Pezizomycotina</taxon>
        <taxon>Sordariomycetes</taxon>
        <taxon>Sordariomycetidae</taxon>
        <taxon>Sordariales</taxon>
        <taxon>Lasiosphaeriaceae</taxon>
        <taxon>Lasiosphaeria</taxon>
    </lineage>
</organism>
<evidence type="ECO:0000313" key="4">
    <source>
        <dbReference type="Proteomes" id="UP001287356"/>
    </source>
</evidence>
<dbReference type="Pfam" id="PF13409">
    <property type="entry name" value="GST_N_2"/>
    <property type="match status" value="1"/>
</dbReference>
<dbReference type="InterPro" id="IPR054416">
    <property type="entry name" value="GST_UstS-like_C"/>
</dbReference>
<protein>
    <submittedName>
        <fullName evidence="3">Glutathione S-transferase</fullName>
    </submittedName>
</protein>
<evidence type="ECO:0000259" key="2">
    <source>
        <dbReference type="Pfam" id="PF22041"/>
    </source>
</evidence>
<dbReference type="EMBL" id="JAULSN010000001">
    <property type="protein sequence ID" value="KAK3382123.1"/>
    <property type="molecule type" value="Genomic_DNA"/>
</dbReference>
<comment type="caution">
    <text evidence="3">The sequence shown here is derived from an EMBL/GenBank/DDBJ whole genome shotgun (WGS) entry which is preliminary data.</text>
</comment>
<dbReference type="InterPro" id="IPR004045">
    <property type="entry name" value="Glutathione_S-Trfase_N"/>
</dbReference>
<dbReference type="Pfam" id="PF22041">
    <property type="entry name" value="GST_C_7"/>
    <property type="match status" value="1"/>
</dbReference>
<sequence>MLPTQFQPQLNHQMTYLSPSHPIRKLSVPFARILSYLQHKGPPTFGSMASDEIILFDIPSKAPVESWSLNPWKTRLLLNYKGLQYRTEWLNYPQVKPRLEGHVAPHAPGTHIAPYTIPTIRLPDDTYIADSRAIADAISALHPSPPLQIDSPQLEWLMANYGRLMTPFRGVYLPLVPRRLLADESVAYWYESKARIAGKSVADIERDEGGDVAFAALEPFMKEVTAMLKENPAGPLFGGEQVGYVDFFWAAFLLFVRRIGEDVWEKLLARCGGDGRVHAELLEAVKPWSERSTY</sequence>
<dbReference type="SUPFAM" id="SSF52833">
    <property type="entry name" value="Thioredoxin-like"/>
    <property type="match status" value="1"/>
</dbReference>
<name>A0AAE0NIG3_9PEZI</name>
<keyword evidence="4" id="KW-1185">Reference proteome</keyword>
<reference evidence="3" key="1">
    <citation type="journal article" date="2023" name="Mol. Phylogenet. Evol.">
        <title>Genome-scale phylogeny and comparative genomics of the fungal order Sordariales.</title>
        <authorList>
            <person name="Hensen N."/>
            <person name="Bonometti L."/>
            <person name="Westerberg I."/>
            <person name="Brannstrom I.O."/>
            <person name="Guillou S."/>
            <person name="Cros-Aarteil S."/>
            <person name="Calhoun S."/>
            <person name="Haridas S."/>
            <person name="Kuo A."/>
            <person name="Mondo S."/>
            <person name="Pangilinan J."/>
            <person name="Riley R."/>
            <person name="LaButti K."/>
            <person name="Andreopoulos B."/>
            <person name="Lipzen A."/>
            <person name="Chen C."/>
            <person name="Yan M."/>
            <person name="Daum C."/>
            <person name="Ng V."/>
            <person name="Clum A."/>
            <person name="Steindorff A."/>
            <person name="Ohm R.A."/>
            <person name="Martin F."/>
            <person name="Silar P."/>
            <person name="Natvig D.O."/>
            <person name="Lalanne C."/>
            <person name="Gautier V."/>
            <person name="Ament-Velasquez S.L."/>
            <person name="Kruys A."/>
            <person name="Hutchinson M.I."/>
            <person name="Powell A.J."/>
            <person name="Barry K."/>
            <person name="Miller A.N."/>
            <person name="Grigoriev I.V."/>
            <person name="Debuchy R."/>
            <person name="Gladieux P."/>
            <person name="Hiltunen Thoren M."/>
            <person name="Johannesson H."/>
        </authorList>
    </citation>
    <scope>NUCLEOTIDE SEQUENCE</scope>
    <source>
        <strain evidence="3">CBS 958.72</strain>
    </source>
</reference>
<dbReference type="Gene3D" id="1.20.1050.10">
    <property type="match status" value="1"/>
</dbReference>
<gene>
    <name evidence="3" type="ORF">B0T24DRAFT_600519</name>
</gene>
<dbReference type="AlphaFoldDB" id="A0AAE0NIG3"/>
<feature type="domain" description="GST N-terminal" evidence="1">
    <location>
        <begin position="67"/>
        <end position="138"/>
    </location>
</feature>
<dbReference type="InterPro" id="IPR036249">
    <property type="entry name" value="Thioredoxin-like_sf"/>
</dbReference>
<feature type="domain" description="Glutathione S-transferase UstS-like C-terminal" evidence="2">
    <location>
        <begin position="165"/>
        <end position="273"/>
    </location>
</feature>
<accession>A0AAE0NIG3</accession>
<dbReference type="Proteomes" id="UP001287356">
    <property type="component" value="Unassembled WGS sequence"/>
</dbReference>
<proteinExistence type="predicted"/>
<evidence type="ECO:0000259" key="1">
    <source>
        <dbReference type="Pfam" id="PF13409"/>
    </source>
</evidence>
<reference evidence="3" key="2">
    <citation type="submission" date="2023-06" db="EMBL/GenBank/DDBJ databases">
        <authorList>
            <consortium name="Lawrence Berkeley National Laboratory"/>
            <person name="Haridas S."/>
            <person name="Hensen N."/>
            <person name="Bonometti L."/>
            <person name="Westerberg I."/>
            <person name="Brannstrom I.O."/>
            <person name="Guillou S."/>
            <person name="Cros-Aarteil S."/>
            <person name="Calhoun S."/>
            <person name="Kuo A."/>
            <person name="Mondo S."/>
            <person name="Pangilinan J."/>
            <person name="Riley R."/>
            <person name="Labutti K."/>
            <person name="Andreopoulos B."/>
            <person name="Lipzen A."/>
            <person name="Chen C."/>
            <person name="Yanf M."/>
            <person name="Daum C."/>
            <person name="Ng V."/>
            <person name="Clum A."/>
            <person name="Steindorff A."/>
            <person name="Ohm R."/>
            <person name="Martin F."/>
            <person name="Silar P."/>
            <person name="Natvig D."/>
            <person name="Lalanne C."/>
            <person name="Gautier V."/>
            <person name="Ament-Velasquez S.L."/>
            <person name="Kruys A."/>
            <person name="Hutchinson M.I."/>
            <person name="Powell A.J."/>
            <person name="Barry K."/>
            <person name="Miller A.N."/>
            <person name="Grigoriev I.V."/>
            <person name="Debuchy R."/>
            <person name="Gladieux P."/>
            <person name="Thoren M.H."/>
            <person name="Johannesson H."/>
        </authorList>
    </citation>
    <scope>NUCLEOTIDE SEQUENCE</scope>
    <source>
        <strain evidence="3">CBS 958.72</strain>
    </source>
</reference>
<dbReference type="Gene3D" id="3.40.30.10">
    <property type="entry name" value="Glutaredoxin"/>
    <property type="match status" value="1"/>
</dbReference>